<keyword evidence="1" id="KW-1133">Transmembrane helix</keyword>
<proteinExistence type="predicted"/>
<evidence type="ECO:0000313" key="2">
    <source>
        <dbReference type="EMBL" id="RDB15595.1"/>
    </source>
</evidence>
<evidence type="ECO:0000256" key="1">
    <source>
        <dbReference type="SAM" id="Phobius"/>
    </source>
</evidence>
<feature type="transmembrane region" description="Helical" evidence="1">
    <location>
        <begin position="12"/>
        <end position="31"/>
    </location>
</feature>
<protein>
    <submittedName>
        <fullName evidence="2">Uncharacterized protein</fullName>
    </submittedName>
</protein>
<organism evidence="2 3">
    <name type="scientific">Hypsizygus marmoreus</name>
    <name type="common">White beech mushroom</name>
    <name type="synonym">Agaricus marmoreus</name>
    <dbReference type="NCBI Taxonomy" id="39966"/>
    <lineage>
        <taxon>Eukaryota</taxon>
        <taxon>Fungi</taxon>
        <taxon>Dikarya</taxon>
        <taxon>Basidiomycota</taxon>
        <taxon>Agaricomycotina</taxon>
        <taxon>Agaricomycetes</taxon>
        <taxon>Agaricomycetidae</taxon>
        <taxon>Agaricales</taxon>
        <taxon>Tricholomatineae</taxon>
        <taxon>Lyophyllaceae</taxon>
        <taxon>Hypsizygus</taxon>
    </lineage>
</organism>
<keyword evidence="1" id="KW-0472">Membrane</keyword>
<dbReference type="Proteomes" id="UP000076154">
    <property type="component" value="Unassembled WGS sequence"/>
</dbReference>
<reference evidence="2" key="1">
    <citation type="submission" date="2018-04" db="EMBL/GenBank/DDBJ databases">
        <title>Whole genome sequencing of Hypsizygus marmoreus.</title>
        <authorList>
            <person name="Choi I.-G."/>
            <person name="Min B."/>
            <person name="Kim J.-G."/>
            <person name="Kim S."/>
            <person name="Oh Y.-L."/>
            <person name="Kong W.-S."/>
            <person name="Park H."/>
            <person name="Jeong J."/>
            <person name="Song E.-S."/>
        </authorList>
    </citation>
    <scope>NUCLEOTIDE SEQUENCE [LARGE SCALE GENOMIC DNA]</scope>
    <source>
        <strain evidence="2">51987-8</strain>
    </source>
</reference>
<comment type="caution">
    <text evidence="2">The sequence shown here is derived from an EMBL/GenBank/DDBJ whole genome shotgun (WGS) entry which is preliminary data.</text>
</comment>
<dbReference type="InParanoid" id="A0A369J5A7"/>
<dbReference type="EMBL" id="LUEZ02000149">
    <property type="protein sequence ID" value="RDB15595.1"/>
    <property type="molecule type" value="Genomic_DNA"/>
</dbReference>
<sequence length="176" mass="19317">MTSVSSPPFSLVFIPHSFSLALTFLPSFGVLRHLLDIHLGLQLSVRCMVSYLHVLSASLTTSLVVLPHPVNVVPSHLVVLYIGARSLHKMSSYSFQFRVPNMSTKFPSSVTEFSWTLTTFSPHCKSSKSVALEGLTLTSSLSLLLCGSSRCRSDFCHGSIHTKIFQWLAGVDFDVA</sequence>
<name>A0A369J5A7_HYPMA</name>
<keyword evidence="1" id="KW-0812">Transmembrane</keyword>
<evidence type="ECO:0000313" key="3">
    <source>
        <dbReference type="Proteomes" id="UP000076154"/>
    </source>
</evidence>
<dbReference type="AlphaFoldDB" id="A0A369J5A7"/>
<keyword evidence="3" id="KW-1185">Reference proteome</keyword>
<accession>A0A369J5A7</accession>
<gene>
    <name evidence="2" type="ORF">Hypma_004065</name>
</gene>